<keyword evidence="1" id="KW-0732">Signal</keyword>
<sequence>MKMLPLALATMVWTSCASAQVTNSFETDYDNGAFSIDPREFQGAYNLSEELSDKALEALRRHIERSTKNIDQQNLDEFSFFAAERTVRGAGWLQFAIGDLELGPRSYVLLQSALDGQTQVIDERVGETEHTLAFNGDTVIVYIATHPLDLEFEKSLQKDGFKIKGAIWGVEPEFNKPIKPFSLDTESPIVLKEGGLLTLKSPLNTSEITEAARLLMQYESRKILSAKEAAQVGRSIGRASRAINEAASTLGAVAGLGVGYVLGRSAGAAFGAGLGTQSTVESVCGNDDRIPSKHPFVGRVMPVGCTGWISTDGVLLTAGHCVGPTMLDIEFDVPNSTRSGVPVRSALKNQYSIIPKSVRSSEPFEMGNDWAVFEVARNTITGLSVFEAQGDGFVISQLEPPETVRVIGYGTDNTPLSRNQTQQEQVGGFVSELVRASDNVILKHKVDTSGGNSGSPLMGVSTEGKLVAFGIHTNAGCMGGGGSNNATGFKHQSLYSHVKARNLVGRR</sequence>
<dbReference type="PROSITE" id="PS00134">
    <property type="entry name" value="TRYPSIN_HIS"/>
    <property type="match status" value="1"/>
</dbReference>
<dbReference type="Proteomes" id="UP000443843">
    <property type="component" value="Unassembled WGS sequence"/>
</dbReference>
<dbReference type="Pfam" id="PF13365">
    <property type="entry name" value="Trypsin_2"/>
    <property type="match status" value="1"/>
</dbReference>
<reference evidence="2 3" key="1">
    <citation type="submission" date="2019-11" db="EMBL/GenBank/DDBJ databases">
        <title>Pseudooceanicola pacifica sp. nov., isolated from deep-sea sediment of the Pacific Ocean.</title>
        <authorList>
            <person name="Lyu L."/>
        </authorList>
    </citation>
    <scope>NUCLEOTIDE SEQUENCE [LARGE SCALE GENOMIC DNA]</scope>
    <source>
        <strain evidence="2 3">216_PA32_1</strain>
    </source>
</reference>
<dbReference type="InterPro" id="IPR043504">
    <property type="entry name" value="Peptidase_S1_PA_chymotrypsin"/>
</dbReference>
<name>A0A844WA46_9RHOB</name>
<keyword evidence="3" id="KW-1185">Reference proteome</keyword>
<dbReference type="InterPro" id="IPR009003">
    <property type="entry name" value="Peptidase_S1_PA"/>
</dbReference>
<keyword evidence="2" id="KW-0645">Protease</keyword>
<dbReference type="EMBL" id="WNXQ01000001">
    <property type="protein sequence ID" value="MWB76512.1"/>
    <property type="molecule type" value="Genomic_DNA"/>
</dbReference>
<dbReference type="PROSITE" id="PS51257">
    <property type="entry name" value="PROKAR_LIPOPROTEIN"/>
    <property type="match status" value="1"/>
</dbReference>
<organism evidence="2 3">
    <name type="scientific">Pseudooceanicola pacificus</name>
    <dbReference type="NCBI Taxonomy" id="2676438"/>
    <lineage>
        <taxon>Bacteria</taxon>
        <taxon>Pseudomonadati</taxon>
        <taxon>Pseudomonadota</taxon>
        <taxon>Alphaproteobacteria</taxon>
        <taxon>Rhodobacterales</taxon>
        <taxon>Paracoccaceae</taxon>
        <taxon>Pseudooceanicola</taxon>
    </lineage>
</organism>
<dbReference type="Gene3D" id="2.40.10.10">
    <property type="entry name" value="Trypsin-like serine proteases"/>
    <property type="match status" value="2"/>
</dbReference>
<dbReference type="GO" id="GO:0006508">
    <property type="term" value="P:proteolysis"/>
    <property type="evidence" value="ECO:0007669"/>
    <property type="project" value="UniProtKB-KW"/>
</dbReference>
<dbReference type="GO" id="GO:0004252">
    <property type="term" value="F:serine-type endopeptidase activity"/>
    <property type="evidence" value="ECO:0007669"/>
    <property type="project" value="InterPro"/>
</dbReference>
<keyword evidence="2" id="KW-0378">Hydrolase</keyword>
<protein>
    <submittedName>
        <fullName evidence="2">Trypsin-like serine protease</fullName>
    </submittedName>
</protein>
<dbReference type="SUPFAM" id="SSF50494">
    <property type="entry name" value="Trypsin-like serine proteases"/>
    <property type="match status" value="1"/>
</dbReference>
<dbReference type="InterPro" id="IPR018114">
    <property type="entry name" value="TRYPSIN_HIS"/>
</dbReference>
<accession>A0A844WA46</accession>
<gene>
    <name evidence="2" type="ORF">GLS40_00585</name>
</gene>
<feature type="chain" id="PRO_5032985247" evidence="1">
    <location>
        <begin position="20"/>
        <end position="507"/>
    </location>
</feature>
<dbReference type="AlphaFoldDB" id="A0A844WA46"/>
<proteinExistence type="predicted"/>
<feature type="signal peptide" evidence="1">
    <location>
        <begin position="1"/>
        <end position="19"/>
    </location>
</feature>
<evidence type="ECO:0000256" key="1">
    <source>
        <dbReference type="SAM" id="SignalP"/>
    </source>
</evidence>
<evidence type="ECO:0000313" key="2">
    <source>
        <dbReference type="EMBL" id="MWB76512.1"/>
    </source>
</evidence>
<evidence type="ECO:0000313" key="3">
    <source>
        <dbReference type="Proteomes" id="UP000443843"/>
    </source>
</evidence>
<comment type="caution">
    <text evidence="2">The sequence shown here is derived from an EMBL/GenBank/DDBJ whole genome shotgun (WGS) entry which is preliminary data.</text>
</comment>